<dbReference type="GO" id="GO:0001664">
    <property type="term" value="F:G protein-coupled receptor binding"/>
    <property type="evidence" value="ECO:0007669"/>
    <property type="project" value="TreeGrafter"/>
</dbReference>
<comment type="similarity">
    <text evidence="2">Belongs to the arrestin family.</text>
</comment>
<dbReference type="PRINTS" id="PR00309">
    <property type="entry name" value="ARRESTIN"/>
</dbReference>
<comment type="subcellular location">
    <subcellularLocation>
        <location evidence="1">Cell projection</location>
        <location evidence="1">Cilium</location>
        <location evidence="1">Photoreceptor outer segment</location>
    </subcellularLocation>
</comment>
<evidence type="ECO:0000256" key="2">
    <source>
        <dbReference type="ARBA" id="ARBA00005298"/>
    </source>
</evidence>
<dbReference type="AlphaFoldDB" id="A0A6P3HJF8"/>
<dbReference type="Proteomes" id="UP000515208">
    <property type="component" value="Unplaced"/>
</dbReference>
<accession>A0A6P3HJF8</accession>
<dbReference type="KEGG" id="bbis:104989553"/>
<dbReference type="GO" id="GO:0007165">
    <property type="term" value="P:signal transduction"/>
    <property type="evidence" value="ECO:0007669"/>
    <property type="project" value="InterPro"/>
</dbReference>
<dbReference type="InterPro" id="IPR017864">
    <property type="entry name" value="Arrestin_CS"/>
</dbReference>
<dbReference type="InterPro" id="IPR014752">
    <property type="entry name" value="Arrestin-like_C"/>
</dbReference>
<protein>
    <recommendedName>
        <fullName evidence="3">S-arrestin</fullName>
    </recommendedName>
    <alternativeName>
        <fullName evidence="6">48 kDa protein</fullName>
    </alternativeName>
    <alternativeName>
        <fullName evidence="5">Retinal S-antigen</fullName>
    </alternativeName>
    <alternativeName>
        <fullName evidence="4">Rod photoreceptor arrestin</fullName>
    </alternativeName>
</protein>
<dbReference type="CTD" id="6295"/>
<dbReference type="FunFam" id="2.60.40.840:FF:000002">
    <property type="entry name" value="Arrestin 3"/>
    <property type="match status" value="1"/>
</dbReference>
<dbReference type="RefSeq" id="XP_010839557.1">
    <property type="nucleotide sequence ID" value="XM_010841255.1"/>
</dbReference>
<dbReference type="Gene3D" id="2.60.40.640">
    <property type="match status" value="1"/>
</dbReference>
<evidence type="ECO:0000313" key="9">
    <source>
        <dbReference type="Proteomes" id="UP000515208"/>
    </source>
</evidence>
<proteinExistence type="inferred from homology"/>
<evidence type="ECO:0000313" key="10">
    <source>
        <dbReference type="RefSeq" id="XP_010839557.1"/>
    </source>
</evidence>
<dbReference type="GO" id="GO:0001917">
    <property type="term" value="C:photoreceptor inner segment"/>
    <property type="evidence" value="ECO:0007669"/>
    <property type="project" value="TreeGrafter"/>
</dbReference>
<dbReference type="GeneID" id="104989553"/>
<dbReference type="InterPro" id="IPR011022">
    <property type="entry name" value="Arrestin_C-like"/>
</dbReference>
<dbReference type="OrthoDB" id="298939at2759"/>
<sequence length="372" mass="41584">MKANKPAPNHVIFKKISRDKSVTIYLGKRDYIDHVERVEPVDGVVLVDPELVKGKRVYVSLTCAFRYGQEDIDVMGLSFRRDLYFSQVQVFPPVGASGATTRLQESLIKKLGANTYPFLLTFPDYLPCSVMLQPAPQDVGKSCGVDFEIKAFATHSTDVEEDKIPKNFTPEEPEPGSSRRIYYHGEPIPVTVAVTNSTEKTVKKIKVLVEQVANVVLYSSDYYIKTVAAEETQEKVPPNSSLTKTLTLVPLLANNRERRGIALDGKIKHEDTNLASSTIIKEGIDKTVMGILVSYQIKVKLTVSGLLGELTSSEVATEVPFRLMHPQPEDPDTAKESFQDENFVFEEFARQNLKDAGEYKEEKTDQEAAMDE</sequence>
<evidence type="ECO:0000259" key="8">
    <source>
        <dbReference type="SMART" id="SM01017"/>
    </source>
</evidence>
<dbReference type="Pfam" id="PF00339">
    <property type="entry name" value="Arrestin_N"/>
    <property type="match status" value="1"/>
</dbReference>
<evidence type="ECO:0000256" key="4">
    <source>
        <dbReference type="ARBA" id="ARBA00041305"/>
    </source>
</evidence>
<dbReference type="SMART" id="SM01017">
    <property type="entry name" value="Arrestin_C"/>
    <property type="match status" value="1"/>
</dbReference>
<dbReference type="GO" id="GO:0001750">
    <property type="term" value="C:photoreceptor outer segment"/>
    <property type="evidence" value="ECO:0007669"/>
    <property type="project" value="UniProtKB-SubCell"/>
</dbReference>
<evidence type="ECO:0000256" key="6">
    <source>
        <dbReference type="ARBA" id="ARBA00042209"/>
    </source>
</evidence>
<evidence type="ECO:0000256" key="3">
    <source>
        <dbReference type="ARBA" id="ARBA00040206"/>
    </source>
</evidence>
<name>A0A6P3HJF8_BISBB</name>
<dbReference type="PANTHER" id="PTHR11792">
    <property type="entry name" value="ARRESTIN"/>
    <property type="match status" value="1"/>
</dbReference>
<gene>
    <name evidence="10" type="primary">SAG</name>
</gene>
<organism evidence="9 10">
    <name type="scientific">Bison bison bison</name>
    <name type="common">North American plains bison</name>
    <dbReference type="NCBI Taxonomy" id="43346"/>
    <lineage>
        <taxon>Eukaryota</taxon>
        <taxon>Metazoa</taxon>
        <taxon>Chordata</taxon>
        <taxon>Craniata</taxon>
        <taxon>Vertebrata</taxon>
        <taxon>Euteleostomi</taxon>
        <taxon>Mammalia</taxon>
        <taxon>Eutheria</taxon>
        <taxon>Laurasiatheria</taxon>
        <taxon>Artiodactyla</taxon>
        <taxon>Ruminantia</taxon>
        <taxon>Pecora</taxon>
        <taxon>Bovidae</taxon>
        <taxon>Bovinae</taxon>
        <taxon>Bison</taxon>
    </lineage>
</organism>
<dbReference type="InterPro" id="IPR000698">
    <property type="entry name" value="Arrestin"/>
</dbReference>
<dbReference type="Pfam" id="PF02752">
    <property type="entry name" value="Arrestin_C"/>
    <property type="match status" value="1"/>
</dbReference>
<dbReference type="Gene3D" id="2.60.40.840">
    <property type="match status" value="1"/>
</dbReference>
<dbReference type="GO" id="GO:0002031">
    <property type="term" value="P:G protein-coupled receptor internalization"/>
    <property type="evidence" value="ECO:0007669"/>
    <property type="project" value="TreeGrafter"/>
</dbReference>
<evidence type="ECO:0000256" key="5">
    <source>
        <dbReference type="ARBA" id="ARBA00042071"/>
    </source>
</evidence>
<feature type="domain" description="Arrestin C-terminal-like" evidence="8">
    <location>
        <begin position="172"/>
        <end position="328"/>
    </location>
</feature>
<evidence type="ECO:0000256" key="7">
    <source>
        <dbReference type="ARBA" id="ARBA00045992"/>
    </source>
</evidence>
<dbReference type="SUPFAM" id="SSF81296">
    <property type="entry name" value="E set domains"/>
    <property type="match status" value="2"/>
</dbReference>
<reference evidence="10" key="1">
    <citation type="submission" date="2025-08" db="UniProtKB">
        <authorList>
            <consortium name="RefSeq"/>
        </authorList>
    </citation>
    <scope>IDENTIFICATION</scope>
    <source>
        <tissue evidence="10">Blood</tissue>
    </source>
</reference>
<evidence type="ECO:0000256" key="1">
    <source>
        <dbReference type="ARBA" id="ARBA00004504"/>
    </source>
</evidence>
<dbReference type="InterPro" id="IPR011021">
    <property type="entry name" value="Arrestin-like_N"/>
</dbReference>
<keyword evidence="9" id="KW-1185">Reference proteome</keyword>
<dbReference type="PANTHER" id="PTHR11792:SF15">
    <property type="entry name" value="S-ARRESTIN"/>
    <property type="match status" value="1"/>
</dbReference>
<dbReference type="PROSITE" id="PS00295">
    <property type="entry name" value="ARRESTINS"/>
    <property type="match status" value="1"/>
</dbReference>
<dbReference type="InterPro" id="IPR014756">
    <property type="entry name" value="Ig_E-set"/>
</dbReference>
<dbReference type="FunFam" id="2.60.40.640:FF:000011">
    <property type="entry name" value="S-arrestin isoform X2"/>
    <property type="match status" value="1"/>
</dbReference>
<dbReference type="InterPro" id="IPR014753">
    <property type="entry name" value="Arrestin_N"/>
</dbReference>
<comment type="function">
    <text evidence="7">Binds to photoactivated, phosphorylated RHO and terminates RHO signaling via G-proteins by competing with G-proteins for the same binding site on RHO. May play a role in preventing light-dependent degeneration of retinal photoreceptor cells.</text>
</comment>